<accession>A0A839GXA4</accession>
<organism evidence="2 3">
    <name type="scientific">Rufibacter quisquiliarum</name>
    <dbReference type="NCBI Taxonomy" id="1549639"/>
    <lineage>
        <taxon>Bacteria</taxon>
        <taxon>Pseudomonadati</taxon>
        <taxon>Bacteroidota</taxon>
        <taxon>Cytophagia</taxon>
        <taxon>Cytophagales</taxon>
        <taxon>Hymenobacteraceae</taxon>
        <taxon>Rufibacter</taxon>
    </lineage>
</organism>
<keyword evidence="3" id="KW-1185">Reference proteome</keyword>
<dbReference type="Proteomes" id="UP000563094">
    <property type="component" value="Unassembled WGS sequence"/>
</dbReference>
<evidence type="ECO:0000313" key="2">
    <source>
        <dbReference type="EMBL" id="MBA9078351.1"/>
    </source>
</evidence>
<proteinExistence type="predicted"/>
<gene>
    <name evidence="2" type="ORF">FHS90_003077</name>
</gene>
<name>A0A839GXA4_9BACT</name>
<dbReference type="RefSeq" id="WP_182513608.1">
    <property type="nucleotide sequence ID" value="NZ_JACJIQ010000012.1"/>
</dbReference>
<protein>
    <recommendedName>
        <fullName evidence="1">DUF6268 domain-containing protein</fullName>
    </recommendedName>
</protein>
<evidence type="ECO:0000259" key="1">
    <source>
        <dbReference type="Pfam" id="PF19783"/>
    </source>
</evidence>
<dbReference type="AlphaFoldDB" id="A0A839GXA4"/>
<dbReference type="InterPro" id="IPR046235">
    <property type="entry name" value="DUF6268"/>
</dbReference>
<sequence length="348" mass="40600">MKKLLTVLAVLGCWGLEVQGQGFFTDSVRAARAQYDPQELANPSVLGQAKSRGVIVRYETLPRFGLRSEGKQGDIGNSEAKVLRSNKFEFKAYAPVWNRPHLKVVVGGGYQLEEFNFKEPANIDYPLYNTLEDKDLRSLDGQLIVLRPINQKNWLLFRVKGELNGDYGKYSQISFSRYLRTSMEVIYGWKKSPYLSYGVGAQLGYAFGRQTIYPAFMYNRTFNDRWGVEAIFPANVTFRRNFSEKSFFYLGYKIEGASYNININNDQFSQYETVELRKSEIRGRFRWDREIYDFLWFGLETGYRYNHKFGVYDGENKKANPLIENHIKDAIFFNVELFLVPPRRFLKQ</sequence>
<dbReference type="EMBL" id="JACJIQ010000012">
    <property type="protein sequence ID" value="MBA9078351.1"/>
    <property type="molecule type" value="Genomic_DNA"/>
</dbReference>
<feature type="domain" description="DUF6268" evidence="1">
    <location>
        <begin position="135"/>
        <end position="318"/>
    </location>
</feature>
<dbReference type="Pfam" id="PF19783">
    <property type="entry name" value="DUF6268"/>
    <property type="match status" value="1"/>
</dbReference>
<comment type="caution">
    <text evidence="2">The sequence shown here is derived from an EMBL/GenBank/DDBJ whole genome shotgun (WGS) entry which is preliminary data.</text>
</comment>
<evidence type="ECO:0000313" key="3">
    <source>
        <dbReference type="Proteomes" id="UP000563094"/>
    </source>
</evidence>
<reference evidence="2 3" key="1">
    <citation type="submission" date="2020-08" db="EMBL/GenBank/DDBJ databases">
        <title>Genomic Encyclopedia of Type Strains, Phase IV (KMG-IV): sequencing the most valuable type-strain genomes for metagenomic binning, comparative biology and taxonomic classification.</title>
        <authorList>
            <person name="Goeker M."/>
        </authorList>
    </citation>
    <scope>NUCLEOTIDE SEQUENCE [LARGE SCALE GENOMIC DNA]</scope>
    <source>
        <strain evidence="2 3">DSM 29854</strain>
    </source>
</reference>